<sequence length="68" mass="7860">MLQIEAQRKTTELTFIETESYLDKLLVEEVANSDDLKSILGMLLFDDTLSSQLKRQVERQLKQLKGCN</sequence>
<reference evidence="1" key="1">
    <citation type="submission" date="2021-03" db="EMBL/GenBank/DDBJ databases">
        <title>Complete Genome of Pseudoalteromonas xiamenensis STKMTI.2, a new potential marine bacterium producing anti-Vibrio compounds.</title>
        <authorList>
            <person name="Handayani D.P."/>
            <person name="Isnansetyo A."/>
            <person name="Istiqomah I."/>
            <person name="Jumina J."/>
        </authorList>
    </citation>
    <scope>NUCLEOTIDE SEQUENCE</scope>
    <source>
        <strain evidence="1">STKMTI.2</strain>
        <plasmid evidence="1">unnamed5</plasmid>
    </source>
</reference>
<proteinExistence type="predicted"/>
<organism evidence="1 2">
    <name type="scientific">Pseudoalteromonas xiamenensis</name>
    <dbReference type="NCBI Taxonomy" id="882626"/>
    <lineage>
        <taxon>Bacteria</taxon>
        <taxon>Pseudomonadati</taxon>
        <taxon>Pseudomonadota</taxon>
        <taxon>Gammaproteobacteria</taxon>
        <taxon>Alteromonadales</taxon>
        <taxon>Pseudoalteromonadaceae</taxon>
        <taxon>Pseudoalteromonas</taxon>
    </lineage>
</organism>
<dbReference type="AlphaFoldDB" id="A0A975HMJ7"/>
<geneLocation type="plasmid" evidence="1 2">
    <name>unnamed5</name>
</geneLocation>
<gene>
    <name evidence="1" type="ORF">J5O05_20610</name>
</gene>
<name>A0A975HMJ7_9GAMM</name>
<evidence type="ECO:0000313" key="1">
    <source>
        <dbReference type="EMBL" id="QTH73196.1"/>
    </source>
</evidence>
<keyword evidence="2" id="KW-1185">Reference proteome</keyword>
<keyword evidence="1" id="KW-0614">Plasmid</keyword>
<dbReference type="EMBL" id="CP072135">
    <property type="protein sequence ID" value="QTH73196.1"/>
    <property type="molecule type" value="Genomic_DNA"/>
</dbReference>
<dbReference type="RefSeq" id="WP_208844815.1">
    <property type="nucleotide sequence ID" value="NZ_CP072135.1"/>
</dbReference>
<dbReference type="Proteomes" id="UP000664904">
    <property type="component" value="Plasmid unnamed5"/>
</dbReference>
<evidence type="ECO:0000313" key="2">
    <source>
        <dbReference type="Proteomes" id="UP000664904"/>
    </source>
</evidence>
<protein>
    <submittedName>
        <fullName evidence="1">Uncharacterized protein</fullName>
    </submittedName>
</protein>
<dbReference type="KEGG" id="pxi:J5O05_20610"/>
<accession>A0A975HMJ7</accession>